<evidence type="ECO:0000259" key="5">
    <source>
        <dbReference type="PROSITE" id="PS50943"/>
    </source>
</evidence>
<protein>
    <submittedName>
        <fullName evidence="6">LacI family transcriptional regulator</fullName>
    </submittedName>
</protein>
<dbReference type="InterPro" id="IPR000843">
    <property type="entry name" value="HTH_LacI"/>
</dbReference>
<dbReference type="Gene3D" id="1.10.260.40">
    <property type="entry name" value="lambda repressor-like DNA-binding domains"/>
    <property type="match status" value="1"/>
</dbReference>
<dbReference type="CDD" id="cd06267">
    <property type="entry name" value="PBP1_LacI_sugar_binding-like"/>
    <property type="match status" value="1"/>
</dbReference>
<reference evidence="6 7" key="1">
    <citation type="submission" date="2019-05" db="EMBL/GenBank/DDBJ databases">
        <title>Nakamurella sp. N5BH11, whole genome shotgun sequence.</title>
        <authorList>
            <person name="Tuo L."/>
        </authorList>
    </citation>
    <scope>NUCLEOTIDE SEQUENCE [LARGE SCALE GENOMIC DNA]</scope>
    <source>
        <strain evidence="6 7">N5BH11</strain>
    </source>
</reference>
<dbReference type="Gene3D" id="3.40.50.2300">
    <property type="match status" value="2"/>
</dbReference>
<dbReference type="PANTHER" id="PTHR30146:SF109">
    <property type="entry name" value="HTH-TYPE TRANSCRIPTIONAL REGULATOR GALS"/>
    <property type="match status" value="1"/>
</dbReference>
<dbReference type="SUPFAM" id="SSF47413">
    <property type="entry name" value="lambda repressor-like DNA-binding domains"/>
    <property type="match status" value="1"/>
</dbReference>
<keyword evidence="1" id="KW-0805">Transcription regulation</keyword>
<dbReference type="GO" id="GO:0000976">
    <property type="term" value="F:transcription cis-regulatory region binding"/>
    <property type="evidence" value="ECO:0007669"/>
    <property type="project" value="TreeGrafter"/>
</dbReference>
<dbReference type="CDD" id="cd01392">
    <property type="entry name" value="HTH_LacI"/>
    <property type="match status" value="1"/>
</dbReference>
<evidence type="ECO:0000313" key="6">
    <source>
        <dbReference type="EMBL" id="TKV60634.1"/>
    </source>
</evidence>
<dbReference type="OrthoDB" id="3595338at2"/>
<dbReference type="InterPro" id="IPR010982">
    <property type="entry name" value="Lambda_DNA-bd_dom_sf"/>
</dbReference>
<evidence type="ECO:0000313" key="7">
    <source>
        <dbReference type="Proteomes" id="UP000306985"/>
    </source>
</evidence>
<gene>
    <name evidence="6" type="ORF">FDO65_02755</name>
</gene>
<dbReference type="Pfam" id="PF00356">
    <property type="entry name" value="LacI"/>
    <property type="match status" value="1"/>
</dbReference>
<dbReference type="InterPro" id="IPR028082">
    <property type="entry name" value="Peripla_BP_I"/>
</dbReference>
<dbReference type="RefSeq" id="WP_137447938.1">
    <property type="nucleotide sequence ID" value="NZ_SZZH01000001.1"/>
</dbReference>
<name>A0A4U6QJN6_9ACTN</name>
<keyword evidence="2" id="KW-0238">DNA-binding</keyword>
<dbReference type="GO" id="GO:0003700">
    <property type="term" value="F:DNA-binding transcription factor activity"/>
    <property type="evidence" value="ECO:0007669"/>
    <property type="project" value="TreeGrafter"/>
</dbReference>
<dbReference type="InterPro" id="IPR046335">
    <property type="entry name" value="LacI/GalR-like_sensor"/>
</dbReference>
<dbReference type="SUPFAM" id="SSF53822">
    <property type="entry name" value="Periplasmic binding protein-like I"/>
    <property type="match status" value="1"/>
</dbReference>
<keyword evidence="7" id="KW-1185">Reference proteome</keyword>
<feature type="domain" description="HTH lacI-type" evidence="4">
    <location>
        <begin position="11"/>
        <end position="65"/>
    </location>
</feature>
<evidence type="ECO:0000256" key="1">
    <source>
        <dbReference type="ARBA" id="ARBA00023015"/>
    </source>
</evidence>
<organism evidence="6 7">
    <name type="scientific">Nakamurella flava</name>
    <dbReference type="NCBI Taxonomy" id="2576308"/>
    <lineage>
        <taxon>Bacteria</taxon>
        <taxon>Bacillati</taxon>
        <taxon>Actinomycetota</taxon>
        <taxon>Actinomycetes</taxon>
        <taxon>Nakamurellales</taxon>
        <taxon>Nakamurellaceae</taxon>
        <taxon>Nakamurella</taxon>
    </lineage>
</organism>
<evidence type="ECO:0000256" key="3">
    <source>
        <dbReference type="ARBA" id="ARBA00023163"/>
    </source>
</evidence>
<proteinExistence type="predicted"/>
<accession>A0A4U6QJN6</accession>
<evidence type="ECO:0000256" key="2">
    <source>
        <dbReference type="ARBA" id="ARBA00023125"/>
    </source>
</evidence>
<dbReference type="InterPro" id="IPR001387">
    <property type="entry name" value="Cro/C1-type_HTH"/>
</dbReference>
<comment type="caution">
    <text evidence="6">The sequence shown here is derived from an EMBL/GenBank/DDBJ whole genome shotgun (WGS) entry which is preliminary data.</text>
</comment>
<dbReference type="EMBL" id="SZZH01000001">
    <property type="protein sequence ID" value="TKV60634.1"/>
    <property type="molecule type" value="Genomic_DNA"/>
</dbReference>
<dbReference type="Proteomes" id="UP000306985">
    <property type="component" value="Unassembled WGS sequence"/>
</dbReference>
<dbReference type="PROSITE" id="PS50932">
    <property type="entry name" value="HTH_LACI_2"/>
    <property type="match status" value="1"/>
</dbReference>
<dbReference type="Pfam" id="PF13377">
    <property type="entry name" value="Peripla_BP_3"/>
    <property type="match status" value="1"/>
</dbReference>
<evidence type="ECO:0000259" key="4">
    <source>
        <dbReference type="PROSITE" id="PS50932"/>
    </source>
</evidence>
<dbReference type="PROSITE" id="PS50943">
    <property type="entry name" value="HTH_CROC1"/>
    <property type="match status" value="1"/>
</dbReference>
<dbReference type="AlphaFoldDB" id="A0A4U6QJN6"/>
<dbReference type="SMART" id="SM00354">
    <property type="entry name" value="HTH_LACI"/>
    <property type="match status" value="1"/>
</dbReference>
<sequence>MVIGPRQDRRPTMNDVAARAQVGLRTVSRYVNGMTNINPEMAERIRSAIEELGYRRNLAAASIRPGQTSGVIGLVIGDLANPYWAALARSVESVAAETGLLLTIASSEEDGARHDWVVERLLQQQVDMIIDVAPRTVGRSWSHWSPPLPPVVFVDRPGDLAGADTVLADNRGGTRDAVAALLAGGARRIAFVGDDRALHTMDERYEGYLLAHAQHGVVVDPTLVFETSHSSGQAVDLVARLLREGRADALFAANNRAAVGALLAFRTVGTRLPIIGFDDFEAAPLFDPPLSVVAQDVEAMGRAAVRAGLDRLQGDDGPARVQVLPTTLQLRGSERP</sequence>
<keyword evidence="3" id="KW-0804">Transcription</keyword>
<dbReference type="PANTHER" id="PTHR30146">
    <property type="entry name" value="LACI-RELATED TRANSCRIPTIONAL REPRESSOR"/>
    <property type="match status" value="1"/>
</dbReference>
<feature type="domain" description="HTH cro/C1-type" evidence="5">
    <location>
        <begin position="12"/>
        <end position="55"/>
    </location>
</feature>